<reference evidence="1 2" key="1">
    <citation type="submission" date="2019-10" db="EMBL/GenBank/DDBJ databases">
        <title>Genomic and transcriptomic insights into the perfect genentic adaptation of a filamentous nitrogen-fixing cyanobacterium to rice fields.</title>
        <authorList>
            <person name="Chen Z."/>
        </authorList>
    </citation>
    <scope>NUCLEOTIDE SEQUENCE [LARGE SCALE GENOMIC DNA]</scope>
    <source>
        <strain evidence="1">CCNUC1</strain>
    </source>
</reference>
<gene>
    <name evidence="1" type="ORF">GXM_07661</name>
</gene>
<name>A0A5P8WBK8_9NOSO</name>
<sequence length="47" mass="5321">MKAIAYIEFMQIEVHPIRQIMLLESGKRLSLKKCKGDGSGRSQTLKS</sequence>
<dbReference type="AlphaFoldDB" id="A0A5P8WBK8"/>
<dbReference type="KEGG" id="nsh:GXM_07661"/>
<evidence type="ECO:0000313" key="2">
    <source>
        <dbReference type="Proteomes" id="UP000326678"/>
    </source>
</evidence>
<organism evidence="1 2">
    <name type="scientific">Nostoc sphaeroides CCNUC1</name>
    <dbReference type="NCBI Taxonomy" id="2653204"/>
    <lineage>
        <taxon>Bacteria</taxon>
        <taxon>Bacillati</taxon>
        <taxon>Cyanobacteriota</taxon>
        <taxon>Cyanophyceae</taxon>
        <taxon>Nostocales</taxon>
        <taxon>Nostocaceae</taxon>
        <taxon>Nostoc</taxon>
    </lineage>
</organism>
<protein>
    <submittedName>
        <fullName evidence="1">Uncharacterized protein</fullName>
    </submittedName>
</protein>
<dbReference type="EMBL" id="CP045227">
    <property type="protein sequence ID" value="QFS50167.1"/>
    <property type="molecule type" value="Genomic_DNA"/>
</dbReference>
<proteinExistence type="predicted"/>
<dbReference type="Proteomes" id="UP000326678">
    <property type="component" value="Chromosome Gxm2"/>
</dbReference>
<keyword evidence="2" id="KW-1185">Reference proteome</keyword>
<accession>A0A5P8WBK8</accession>
<evidence type="ECO:0000313" key="1">
    <source>
        <dbReference type="EMBL" id="QFS50167.1"/>
    </source>
</evidence>